<name>A0AAW1Q4N8_9CHLO</name>
<dbReference type="Pfam" id="PF02801">
    <property type="entry name" value="Ketoacyl-synt_C"/>
    <property type="match status" value="1"/>
</dbReference>
<protein>
    <recommendedName>
        <fullName evidence="11">Polyketide synthase</fullName>
    </recommendedName>
</protein>
<dbReference type="SUPFAM" id="SSF56801">
    <property type="entry name" value="Acetyl-CoA synthetase-like"/>
    <property type="match status" value="1"/>
</dbReference>
<dbReference type="InterPro" id="IPR020843">
    <property type="entry name" value="ER"/>
</dbReference>
<dbReference type="GO" id="GO:0004312">
    <property type="term" value="F:fatty acid synthase activity"/>
    <property type="evidence" value="ECO:0007669"/>
    <property type="project" value="TreeGrafter"/>
</dbReference>
<reference evidence="9 10" key="1">
    <citation type="journal article" date="2024" name="Nat. Commun.">
        <title>Phylogenomics reveals the evolutionary origins of lichenization in chlorophyte algae.</title>
        <authorList>
            <person name="Puginier C."/>
            <person name="Libourel C."/>
            <person name="Otte J."/>
            <person name="Skaloud P."/>
            <person name="Haon M."/>
            <person name="Grisel S."/>
            <person name="Petersen M."/>
            <person name="Berrin J.G."/>
            <person name="Delaux P.M."/>
            <person name="Dal Grande F."/>
            <person name="Keller J."/>
        </authorList>
    </citation>
    <scope>NUCLEOTIDE SEQUENCE [LARGE SCALE GENOMIC DNA]</scope>
    <source>
        <strain evidence="9 10">SAG 2043</strain>
    </source>
</reference>
<proteinExistence type="predicted"/>
<accession>A0AAW1Q4N8</accession>
<feature type="domain" description="Carrier" evidence="7">
    <location>
        <begin position="1139"/>
        <end position="1213"/>
    </location>
</feature>
<organism evidence="9 10">
    <name type="scientific">[Myrmecia] bisecta</name>
    <dbReference type="NCBI Taxonomy" id="41462"/>
    <lineage>
        <taxon>Eukaryota</taxon>
        <taxon>Viridiplantae</taxon>
        <taxon>Chlorophyta</taxon>
        <taxon>core chlorophytes</taxon>
        <taxon>Trebouxiophyceae</taxon>
        <taxon>Trebouxiales</taxon>
        <taxon>Trebouxiaceae</taxon>
        <taxon>Myrmecia</taxon>
    </lineage>
</organism>
<dbReference type="InterPro" id="IPR020806">
    <property type="entry name" value="PKS_PP-bd"/>
</dbReference>
<dbReference type="CDD" id="cd00833">
    <property type="entry name" value="PKS"/>
    <property type="match status" value="1"/>
</dbReference>
<dbReference type="CDD" id="cd05195">
    <property type="entry name" value="enoyl_red"/>
    <property type="match status" value="1"/>
</dbReference>
<dbReference type="PROSITE" id="PS00455">
    <property type="entry name" value="AMP_BINDING"/>
    <property type="match status" value="1"/>
</dbReference>
<dbReference type="SUPFAM" id="SSF53901">
    <property type="entry name" value="Thiolase-like"/>
    <property type="match status" value="1"/>
</dbReference>
<evidence type="ECO:0000259" key="8">
    <source>
        <dbReference type="PROSITE" id="PS52004"/>
    </source>
</evidence>
<dbReference type="Gene3D" id="3.40.47.10">
    <property type="match status" value="1"/>
</dbReference>
<dbReference type="InterPro" id="IPR000873">
    <property type="entry name" value="AMP-dep_synth/lig_dom"/>
</dbReference>
<dbReference type="Gene3D" id="3.40.50.980">
    <property type="match status" value="1"/>
</dbReference>
<dbReference type="InterPro" id="IPR020845">
    <property type="entry name" value="AMP-binding_CS"/>
</dbReference>
<dbReference type="PROSITE" id="PS52004">
    <property type="entry name" value="KS3_2"/>
    <property type="match status" value="1"/>
</dbReference>
<dbReference type="Pfam" id="PF08659">
    <property type="entry name" value="KR"/>
    <property type="match status" value="1"/>
</dbReference>
<dbReference type="InterPro" id="IPR045851">
    <property type="entry name" value="AMP-bd_C_sf"/>
</dbReference>
<evidence type="ECO:0000256" key="1">
    <source>
        <dbReference type="ARBA" id="ARBA00022450"/>
    </source>
</evidence>
<dbReference type="Gene3D" id="3.40.50.12780">
    <property type="entry name" value="N-terminal domain of ligase-like"/>
    <property type="match status" value="1"/>
</dbReference>
<dbReference type="InterPro" id="IPR042099">
    <property type="entry name" value="ANL_N_sf"/>
</dbReference>
<dbReference type="SMART" id="SM00829">
    <property type="entry name" value="PKS_ER"/>
    <property type="match status" value="1"/>
</dbReference>
<dbReference type="PANTHER" id="PTHR43775:SF37">
    <property type="entry name" value="SI:DKEY-61P9.11"/>
    <property type="match status" value="1"/>
</dbReference>
<dbReference type="InterPro" id="IPR013968">
    <property type="entry name" value="PKS_KR"/>
</dbReference>
<keyword evidence="3" id="KW-0808">Transferase</keyword>
<evidence type="ECO:0000256" key="4">
    <source>
        <dbReference type="ARBA" id="ARBA00023268"/>
    </source>
</evidence>
<feature type="domain" description="Ketosynthase family 3 (KS3)" evidence="8">
    <location>
        <begin position="359"/>
        <end position="718"/>
    </location>
</feature>
<dbReference type="SMART" id="SM01294">
    <property type="entry name" value="PKS_PP_betabranch"/>
    <property type="match status" value="1"/>
</dbReference>
<dbReference type="EMBL" id="JALJOR010000006">
    <property type="protein sequence ID" value="KAK9815806.1"/>
    <property type="molecule type" value="Genomic_DNA"/>
</dbReference>
<keyword evidence="4" id="KW-0511">Multifunctional enzyme</keyword>
<dbReference type="PROSITE" id="PS50075">
    <property type="entry name" value="CARRIER"/>
    <property type="match status" value="1"/>
</dbReference>
<dbReference type="SUPFAM" id="SSF50129">
    <property type="entry name" value="GroES-like"/>
    <property type="match status" value="1"/>
</dbReference>
<dbReference type="InterPro" id="IPR014031">
    <property type="entry name" value="Ketoacyl_synth_C"/>
</dbReference>
<evidence type="ECO:0000313" key="9">
    <source>
        <dbReference type="EMBL" id="KAK9815806.1"/>
    </source>
</evidence>
<dbReference type="Gene3D" id="3.30.300.30">
    <property type="match status" value="1"/>
</dbReference>
<dbReference type="InterPro" id="IPR036291">
    <property type="entry name" value="NAD(P)-bd_dom_sf"/>
</dbReference>
<evidence type="ECO:0000256" key="5">
    <source>
        <dbReference type="SAM" id="MobiDB-lite"/>
    </source>
</evidence>
<dbReference type="Pfam" id="PF00501">
    <property type="entry name" value="AMP-binding"/>
    <property type="match status" value="2"/>
</dbReference>
<evidence type="ECO:0000256" key="3">
    <source>
        <dbReference type="ARBA" id="ARBA00022679"/>
    </source>
</evidence>
<dbReference type="InterPro" id="IPR014030">
    <property type="entry name" value="Ketoacyl_synth_N"/>
</dbReference>
<dbReference type="InterPro" id="IPR057326">
    <property type="entry name" value="KR_dom"/>
</dbReference>
<dbReference type="InterPro" id="IPR036736">
    <property type="entry name" value="ACP-like_sf"/>
</dbReference>
<dbReference type="GO" id="GO:0031177">
    <property type="term" value="F:phosphopantetheine binding"/>
    <property type="evidence" value="ECO:0007669"/>
    <property type="project" value="InterPro"/>
</dbReference>
<dbReference type="GO" id="GO:0016491">
    <property type="term" value="F:oxidoreductase activity"/>
    <property type="evidence" value="ECO:0007669"/>
    <property type="project" value="InterPro"/>
</dbReference>
<dbReference type="Gene3D" id="3.40.50.720">
    <property type="entry name" value="NAD(P)-binding Rossmann-like Domain"/>
    <property type="match status" value="2"/>
</dbReference>
<keyword evidence="6" id="KW-0732">Signal</keyword>
<dbReference type="SMART" id="SM00823">
    <property type="entry name" value="PKS_PP"/>
    <property type="match status" value="1"/>
</dbReference>
<feature type="chain" id="PRO_5043497744" description="Polyketide synthase" evidence="6">
    <location>
        <begin position="27"/>
        <end position="1227"/>
    </location>
</feature>
<dbReference type="InterPro" id="IPR013154">
    <property type="entry name" value="ADH-like_N"/>
</dbReference>
<evidence type="ECO:0000256" key="6">
    <source>
        <dbReference type="SAM" id="SignalP"/>
    </source>
</evidence>
<dbReference type="AlphaFoldDB" id="A0AAW1Q4N8"/>
<dbReference type="SMART" id="SM00822">
    <property type="entry name" value="PKS_KR"/>
    <property type="match status" value="1"/>
</dbReference>
<dbReference type="InterPro" id="IPR016039">
    <property type="entry name" value="Thiolase-like"/>
</dbReference>
<dbReference type="Pfam" id="PF00109">
    <property type="entry name" value="ketoacyl-synt"/>
    <property type="match status" value="1"/>
</dbReference>
<dbReference type="SUPFAM" id="SSF51735">
    <property type="entry name" value="NAD(P)-binding Rossmann-fold domains"/>
    <property type="match status" value="1"/>
</dbReference>
<dbReference type="SUPFAM" id="SSF47336">
    <property type="entry name" value="ACP-like"/>
    <property type="match status" value="1"/>
</dbReference>
<evidence type="ECO:0000256" key="2">
    <source>
        <dbReference type="ARBA" id="ARBA00022553"/>
    </source>
</evidence>
<keyword evidence="1" id="KW-0596">Phosphopantetheine</keyword>
<feature type="region of interest" description="Disordered" evidence="5">
    <location>
        <begin position="696"/>
        <end position="724"/>
    </location>
</feature>
<dbReference type="InterPro" id="IPR020841">
    <property type="entry name" value="PKS_Beta-ketoAc_synthase_dom"/>
</dbReference>
<dbReference type="Gene3D" id="1.10.1200.10">
    <property type="entry name" value="ACP-like"/>
    <property type="match status" value="1"/>
</dbReference>
<dbReference type="Pfam" id="PF13602">
    <property type="entry name" value="ADH_zinc_N_2"/>
    <property type="match status" value="1"/>
</dbReference>
<dbReference type="Pfam" id="PF00550">
    <property type="entry name" value="PP-binding"/>
    <property type="match status" value="1"/>
</dbReference>
<dbReference type="InterPro" id="IPR009081">
    <property type="entry name" value="PP-bd_ACP"/>
</dbReference>
<dbReference type="Pfam" id="PF08240">
    <property type="entry name" value="ADH_N"/>
    <property type="match status" value="1"/>
</dbReference>
<keyword evidence="10" id="KW-1185">Reference proteome</keyword>
<feature type="signal peptide" evidence="6">
    <location>
        <begin position="1"/>
        <end position="26"/>
    </location>
</feature>
<evidence type="ECO:0000313" key="10">
    <source>
        <dbReference type="Proteomes" id="UP001489004"/>
    </source>
</evidence>
<dbReference type="SMART" id="SM00825">
    <property type="entry name" value="PKS_KS"/>
    <property type="match status" value="1"/>
</dbReference>
<comment type="caution">
    <text evidence="9">The sequence shown here is derived from an EMBL/GenBank/DDBJ whole genome shotgun (WGS) entry which is preliminary data.</text>
</comment>
<dbReference type="PANTHER" id="PTHR43775">
    <property type="entry name" value="FATTY ACID SYNTHASE"/>
    <property type="match status" value="1"/>
</dbReference>
<keyword evidence="2" id="KW-0597">Phosphoprotein</keyword>
<dbReference type="GO" id="GO:0006633">
    <property type="term" value="P:fatty acid biosynthetic process"/>
    <property type="evidence" value="ECO:0007669"/>
    <property type="project" value="TreeGrafter"/>
</dbReference>
<evidence type="ECO:0008006" key="11">
    <source>
        <dbReference type="Google" id="ProtNLM"/>
    </source>
</evidence>
<dbReference type="InterPro" id="IPR050091">
    <property type="entry name" value="PKS_NRPS_Biosynth_Enz"/>
</dbReference>
<dbReference type="Proteomes" id="UP001489004">
    <property type="component" value="Unassembled WGS sequence"/>
</dbReference>
<dbReference type="InterPro" id="IPR011032">
    <property type="entry name" value="GroES-like_sf"/>
</dbReference>
<dbReference type="Gene3D" id="3.90.180.10">
    <property type="entry name" value="Medium-chain alcohol dehydrogenases, catalytic domain"/>
    <property type="match status" value="2"/>
</dbReference>
<evidence type="ECO:0000259" key="7">
    <source>
        <dbReference type="PROSITE" id="PS50075"/>
    </source>
</evidence>
<sequence>MWSGSIRFLAGDAALCLLWASERVCCHRLNSAGQIAGSPHAAGDHLLTYTQLHDRSAALASFLQAQLTSSTISVADPTTGQSHGTAIGQHDYEAQVSKPASVNILELRAEVDQDGSLDDAFHLYYTSGTTGVPKGVLLSHRIVVAHAIGTIKERERVTCTNLASTMVTLMVNSPSAASVDLSSLRIVSSGGSPQSPAGVRRAIALFGCEFFLSYGMTECCGKITMSLLPEQHAMTAAEQFECICSSGRPFCLMDVRIVNEDGQDVVPGTQEVGEANLAHYKVPSKVHFVEQMPTTGSGKILKTALRTMFAGLRAGTSLLLVETCQQLVDEVHAVEASGARQGIMPAALPAALTSTRPSSQPVFISAMVHRVAGGQLPGIASLGTPTGSPAAPDRISAIPLHRWDVELPAWDQPMEPNARFGSVLQDLEYTRICADAGISLNAYYATGAHLSVTSGRIAYTFGLRGPAMTVDTACSSSLVTTHLATKALASQECLAAVSLGVNLCLVPSWTRACLRAGMLAEDGRCKSLDASADGYVRAEAVGAVALTTFDHPAGPVPAASNLIMLAGSAVNQDGRSSSLTAPNGPSQQAVMRAALGSQALAPADVQHLQMHGTGTSLGDPIEIGAATAVLMGPSVAVPATASADGFIVAPQALDSCLHLGVVAPGAGAKVPVSIGGFCVMTGTADGNQFSHRSHYHAATSAAKPMGAGGPEATPQLQPSKWSAPPEHIQIRPNPRGALSSLMAAPVDVTAAGQELKDGQVLLKVMAVGVNFRDVLNVLGMYPGDPGPPGSDCAGIVLRISSPATCNGLEPGDAVLGIAHGSLGTVVTANAAMLVRKPPMLRIEAAATIPTVFITVNVALHQSVLGSRSSAFADEAAVLGPMDVALNSLTSPGMVAASLASVSSCGRFLEISKRGIWSPQRMAQERPDVAYTLLAVDFLPAQVIGATLQSVTAGLAAGAMQPLRTICHPLPGVASAMRQMMQASHIGKVVVGQSAGAPRTLSVAITGGLGGLGLLTAGTLRAVYAPKLGGIEALQAAAPYLPLRQVILFSSVASLLGTPGQANYAAANAAMDGWATQQQTAGTAVVSIQWGAWVSSGMASGAVLARLHRIGQGVLASAGGSGAPLAQRAAGLPSTATPQISAAFILKEVQSAVTSVLGEAVGNDEPLMSAGLDSLGSVEFANSLSRRMGVQMPSTLVFDYPTIAAVTAYLTERRAECGCWSHFLPFRL</sequence>
<gene>
    <name evidence="9" type="ORF">WJX72_009873</name>
</gene>